<organism evidence="4 5">
    <name type="scientific">Tetradesmus obliquus</name>
    <name type="common">Green alga</name>
    <name type="synonym">Acutodesmus obliquus</name>
    <dbReference type="NCBI Taxonomy" id="3088"/>
    <lineage>
        <taxon>Eukaryota</taxon>
        <taxon>Viridiplantae</taxon>
        <taxon>Chlorophyta</taxon>
        <taxon>core chlorophytes</taxon>
        <taxon>Chlorophyceae</taxon>
        <taxon>CS clade</taxon>
        <taxon>Sphaeropleales</taxon>
        <taxon>Scenedesmaceae</taxon>
        <taxon>Tetradesmus</taxon>
    </lineage>
</organism>
<dbReference type="GO" id="GO:0016197">
    <property type="term" value="P:endosomal transport"/>
    <property type="evidence" value="ECO:0007669"/>
    <property type="project" value="TreeGrafter"/>
</dbReference>
<dbReference type="Pfam" id="PF04840">
    <property type="entry name" value="Vps16_C"/>
    <property type="match status" value="3"/>
</dbReference>
<evidence type="ECO:0000256" key="1">
    <source>
        <dbReference type="ARBA" id="ARBA00009250"/>
    </source>
</evidence>
<dbReference type="PIRSF" id="PIRSF007949">
    <property type="entry name" value="VPS16"/>
    <property type="match status" value="1"/>
</dbReference>
<dbReference type="InterPro" id="IPR006926">
    <property type="entry name" value="Vps16_N"/>
</dbReference>
<dbReference type="InterPro" id="IPR006925">
    <property type="entry name" value="Vps16_C"/>
</dbReference>
<sequence>MRNESALTVVRSGAPGGRPVVRIFSCAGQLLGSFLWEGGKLAVWGWSSELELLLVDAAGKVSFYSISGARSPKQVSFGPELEAEGVSHVALYADGLVVMGAKSCQLWAVAGLQEPRAVRLPRIPGLGVLQGGSNSSSNVAGAGAAAADREGGQGGSSSVCLAVLEPRFTLSSGLEVLVAVRDTVWVVDDHGATDQPLPAGCGGVAAMAVSPNGTFVALSCNDGKLRVMTSDFSQQLSEFDSRSGVPPACIAWCGVDAVALRWEGLLLLVGPYGDWLKRPCQGAVALVTEVDGLRMVSSSTCSLLRRVPDALVQVYKPGSTSPAAQLLDARDLFDAGSARADKLLRQMAGHLAEAVEGCAAAAGETLWSVHAACAEKLLGQMSGHLAEAVEGCAAAAGLDLSKTRQRALLRAAVFGRAFAPSVAAPLLRETAQRLRLLNALREPEVALPLTMPQLQALSLPVVVNSPWLLNALWEPEVGLPLTMPQLQALSLPVVVNRLVLLRQHLLAYKVAEALGGAGQQEVLLHIAPAYRSHLLAYKVAEALGGAGQQEVLLHIALAFCLILLLTTLAAAASAAAAAQTPLFTSLHSRLVLLRQHLLAYKVAEALGGSGQQEVLLHWAAAKISASPAVPDFALKEALAAKMSKLERPKYAALAAHAQSVGRRSLAIKLLEEEPSAAQQVPLLLSLAKTAGISSSSSSGSGAAAAEEAGGAEDTLGRALLKAIVSGDPDLVYLVLFEAYRSRPLPEFWKLVSPRATARKLFVKFTRLKEPELLETLYVTQQLHQEAADLALESALRHLVPHGAAAAARPGEAEVAKAISGLQAAAQKYTHCRDAAWQSKAATEAAALLKEQAKLERDTGQSLFVGLSLADTIATCLRLGHAKAAANMRSKFAVPEARWYWVKLGALAAAHDWEALDAWAGERKSPIGWEPFLQAAQKHSAPREVLASEVGSSGAGERKSPIGWEPFLQAAQKIGAPREVQARLIARMPDSRAKADAYEAISCPREAAEVAAKLRDGDLLARIQGAVSANSPAGIAIAQIRERFQGR</sequence>
<dbReference type="EMBL" id="FNXT01001266">
    <property type="protein sequence ID" value="SZX76792.1"/>
    <property type="molecule type" value="Genomic_DNA"/>
</dbReference>
<evidence type="ECO:0000313" key="5">
    <source>
        <dbReference type="Proteomes" id="UP000256970"/>
    </source>
</evidence>
<dbReference type="GO" id="GO:0030897">
    <property type="term" value="C:HOPS complex"/>
    <property type="evidence" value="ECO:0007669"/>
    <property type="project" value="TreeGrafter"/>
</dbReference>
<dbReference type="PANTHER" id="PTHR12811">
    <property type="entry name" value="VACUOLAR PROTEIN SORTING VPS16"/>
    <property type="match status" value="1"/>
</dbReference>
<feature type="domain" description="Vps16 C-terminal" evidence="2">
    <location>
        <begin position="716"/>
        <end position="938"/>
    </location>
</feature>
<dbReference type="InterPro" id="IPR015943">
    <property type="entry name" value="WD40/YVTN_repeat-like_dom_sf"/>
</dbReference>
<dbReference type="Gene3D" id="1.10.150.780">
    <property type="entry name" value="Vps16, C-terminal region"/>
    <property type="match status" value="1"/>
</dbReference>
<evidence type="ECO:0000259" key="2">
    <source>
        <dbReference type="Pfam" id="PF04840"/>
    </source>
</evidence>
<reference evidence="4 5" key="1">
    <citation type="submission" date="2016-10" db="EMBL/GenBank/DDBJ databases">
        <authorList>
            <person name="Cai Z."/>
        </authorList>
    </citation>
    <scope>NUCLEOTIDE SEQUENCE [LARGE SCALE GENOMIC DNA]</scope>
</reference>
<comment type="similarity">
    <text evidence="1">Belongs to the VPS16 family.</text>
</comment>
<gene>
    <name evidence="4" type="ORF">BQ4739_LOCUS17163</name>
</gene>
<dbReference type="GO" id="GO:0006886">
    <property type="term" value="P:intracellular protein transport"/>
    <property type="evidence" value="ECO:0007669"/>
    <property type="project" value="InterPro"/>
</dbReference>
<dbReference type="Proteomes" id="UP000256970">
    <property type="component" value="Unassembled WGS sequence"/>
</dbReference>
<dbReference type="Pfam" id="PF04841">
    <property type="entry name" value="Vps16_N"/>
    <property type="match status" value="2"/>
</dbReference>
<evidence type="ECO:0008006" key="6">
    <source>
        <dbReference type="Google" id="ProtNLM"/>
    </source>
</evidence>
<name>A0A383WHV3_TETOB</name>
<dbReference type="InterPro" id="IPR016534">
    <property type="entry name" value="VPS16"/>
</dbReference>
<feature type="domain" description="Vps16 C-terminal" evidence="2">
    <location>
        <begin position="650"/>
        <end position="689"/>
    </location>
</feature>
<proteinExistence type="inferred from homology"/>
<dbReference type="GO" id="GO:0005768">
    <property type="term" value="C:endosome"/>
    <property type="evidence" value="ECO:0007669"/>
    <property type="project" value="TreeGrafter"/>
</dbReference>
<dbReference type="PANTHER" id="PTHR12811:SF0">
    <property type="entry name" value="VACUOLAR PROTEIN SORTING-ASSOCIATED PROTEIN 16 HOMOLOG"/>
    <property type="match status" value="1"/>
</dbReference>
<protein>
    <recommendedName>
        <fullName evidence="6">Protein VACUOLELESS1</fullName>
    </recommendedName>
</protein>
<dbReference type="STRING" id="3088.A0A383WHV3"/>
<feature type="domain" description="Vps16 N-terminal" evidence="3">
    <location>
        <begin position="17"/>
        <end position="126"/>
    </location>
</feature>
<dbReference type="AlphaFoldDB" id="A0A383WHV3"/>
<dbReference type="GO" id="GO:0005765">
    <property type="term" value="C:lysosomal membrane"/>
    <property type="evidence" value="ECO:0007669"/>
    <property type="project" value="TreeGrafter"/>
</dbReference>
<feature type="domain" description="Vps16 C-terminal" evidence="2">
    <location>
        <begin position="954"/>
        <end position="1035"/>
    </location>
</feature>
<keyword evidence="5" id="KW-1185">Reference proteome</keyword>
<dbReference type="InterPro" id="IPR038132">
    <property type="entry name" value="Vps16_C_sf"/>
</dbReference>
<dbReference type="SUPFAM" id="SSF50952">
    <property type="entry name" value="Soluble quinoprotein glucose dehydrogenase"/>
    <property type="match status" value="1"/>
</dbReference>
<evidence type="ECO:0000259" key="3">
    <source>
        <dbReference type="Pfam" id="PF04841"/>
    </source>
</evidence>
<dbReference type="Gene3D" id="2.130.10.10">
    <property type="entry name" value="YVTN repeat-like/Quinoprotein amine dehydrogenase"/>
    <property type="match status" value="1"/>
</dbReference>
<dbReference type="InterPro" id="IPR011041">
    <property type="entry name" value="Quinoprot_gluc/sorb_DH_b-prop"/>
</dbReference>
<dbReference type="GO" id="GO:0042144">
    <property type="term" value="P:vacuole fusion, non-autophagic"/>
    <property type="evidence" value="ECO:0007669"/>
    <property type="project" value="TreeGrafter"/>
</dbReference>
<feature type="domain" description="Vps16 N-terminal" evidence="3">
    <location>
        <begin position="177"/>
        <end position="365"/>
    </location>
</feature>
<evidence type="ECO:0000313" key="4">
    <source>
        <dbReference type="EMBL" id="SZX76792.1"/>
    </source>
</evidence>
<dbReference type="GO" id="GO:0003779">
    <property type="term" value="F:actin binding"/>
    <property type="evidence" value="ECO:0007669"/>
    <property type="project" value="TreeGrafter"/>
</dbReference>
<accession>A0A383WHV3</accession>